<accession>A0A164QA63</accession>
<reference evidence="1 2" key="1">
    <citation type="journal article" date="2016" name="Mol. Biol. Evol.">
        <title>Comparative Genomics of Early-Diverging Mushroom-Forming Fungi Provides Insights into the Origins of Lignocellulose Decay Capabilities.</title>
        <authorList>
            <person name="Nagy L.G."/>
            <person name="Riley R."/>
            <person name="Tritt A."/>
            <person name="Adam C."/>
            <person name="Daum C."/>
            <person name="Floudas D."/>
            <person name="Sun H."/>
            <person name="Yadav J.S."/>
            <person name="Pangilinan J."/>
            <person name="Larsson K.H."/>
            <person name="Matsuura K."/>
            <person name="Barry K."/>
            <person name="Labutti K."/>
            <person name="Kuo R."/>
            <person name="Ohm R.A."/>
            <person name="Bhattacharya S.S."/>
            <person name="Shirouzu T."/>
            <person name="Yoshinaga Y."/>
            <person name="Martin F.M."/>
            <person name="Grigoriev I.V."/>
            <person name="Hibbett D.S."/>
        </authorList>
    </citation>
    <scope>NUCLEOTIDE SEQUENCE [LARGE SCALE GENOMIC DNA]</scope>
    <source>
        <strain evidence="1 2">HHB9708</strain>
    </source>
</reference>
<proteinExistence type="predicted"/>
<name>A0A164QA63_9AGAM</name>
<sequence length="275" mass="31979">MSESSGQATLNEYERLGSGDLTLLNHTPVKASLTEDGPWIHLEEKSQVAGYPSLQGSMSSYGFDENVVPGEYVGFSRRLRCFWRCTKWLFMHSFLPQWETFRNFLIWRRKDKDAKERLACYDRGARELDVREMYDLDPYLGLHLGDCNLLENILMIQICRAPNTSRLRVDFYTEGAPTSSEKPRSSWRIHINTAHDSRLESVPAWNPDTIVPPRSKSKYKTHNVLCNLKDSNAQDWARRSRPTAPMRLGELLSSWFPRHDDEPEYLRRSSRSMNT</sequence>
<dbReference type="EMBL" id="KV419427">
    <property type="protein sequence ID" value="KZS89471.1"/>
    <property type="molecule type" value="Genomic_DNA"/>
</dbReference>
<gene>
    <name evidence="1" type="ORF">SISNIDRAFT_526718</name>
</gene>
<keyword evidence="2" id="KW-1185">Reference proteome</keyword>
<dbReference type="AlphaFoldDB" id="A0A164QA63"/>
<organism evidence="1 2">
    <name type="scientific">Sistotremastrum niveocremeum HHB9708</name>
    <dbReference type="NCBI Taxonomy" id="1314777"/>
    <lineage>
        <taxon>Eukaryota</taxon>
        <taxon>Fungi</taxon>
        <taxon>Dikarya</taxon>
        <taxon>Basidiomycota</taxon>
        <taxon>Agaricomycotina</taxon>
        <taxon>Agaricomycetes</taxon>
        <taxon>Sistotremastrales</taxon>
        <taxon>Sistotremastraceae</taxon>
        <taxon>Sertulicium</taxon>
        <taxon>Sertulicium niveocremeum</taxon>
    </lineage>
</organism>
<dbReference type="Proteomes" id="UP000076722">
    <property type="component" value="Unassembled WGS sequence"/>
</dbReference>
<evidence type="ECO:0000313" key="1">
    <source>
        <dbReference type="EMBL" id="KZS89471.1"/>
    </source>
</evidence>
<evidence type="ECO:0000313" key="2">
    <source>
        <dbReference type="Proteomes" id="UP000076722"/>
    </source>
</evidence>
<protein>
    <submittedName>
        <fullName evidence="1">Uncharacterized protein</fullName>
    </submittedName>
</protein>